<gene>
    <name evidence="1" type="ORF">Poly51_03580</name>
</gene>
<keyword evidence="2" id="KW-1185">Reference proteome</keyword>
<organism evidence="1 2">
    <name type="scientific">Rubripirellula tenax</name>
    <dbReference type="NCBI Taxonomy" id="2528015"/>
    <lineage>
        <taxon>Bacteria</taxon>
        <taxon>Pseudomonadati</taxon>
        <taxon>Planctomycetota</taxon>
        <taxon>Planctomycetia</taxon>
        <taxon>Pirellulales</taxon>
        <taxon>Pirellulaceae</taxon>
        <taxon>Rubripirellula</taxon>
    </lineage>
</organism>
<evidence type="ECO:0000313" key="1">
    <source>
        <dbReference type="EMBL" id="TWU60084.1"/>
    </source>
</evidence>
<dbReference type="EMBL" id="SJPW01000001">
    <property type="protein sequence ID" value="TWU60084.1"/>
    <property type="molecule type" value="Genomic_DNA"/>
</dbReference>
<dbReference type="AlphaFoldDB" id="A0A5C6FJZ9"/>
<dbReference type="InterPro" id="IPR029475">
    <property type="entry name" value="DUF6807"/>
</dbReference>
<dbReference type="Proteomes" id="UP000318288">
    <property type="component" value="Unassembled WGS sequence"/>
</dbReference>
<evidence type="ECO:0000313" key="2">
    <source>
        <dbReference type="Proteomes" id="UP000318288"/>
    </source>
</evidence>
<sequence length="322" mass="35223">MSLGVLTSASTTLLGDKPATSTMRIEADNDDAGQAIGWKIYDGDTLVAGYLIDSHGKPVVYPVIGPSGQAMTRQYPIEDALATEAKDHQHHRSMWMTHGEVNDFDFWADEKNEGDTVHRSASTGVTDDGAAFIMTKNDWMSPKGERVMSDTRRFTFFRSGDRRVIDCDVILKATDGDVHFGDTKEGTFGVRVAGTMKVDAKLGGVITTADGDTNGKAWGKAAPWVDYSGPVNNKTAGITIHDHPSSYGYPCRWHVRTYGLFAANPFGVSHFTGEEKTRGVVLPAGKHMRLNYRVILHDGGLDEEVAKADQEKFANDPRPPMQ</sequence>
<dbReference type="Pfam" id="PF14100">
    <property type="entry name" value="DUF6807"/>
    <property type="match status" value="1"/>
</dbReference>
<dbReference type="RefSeq" id="WP_186775275.1">
    <property type="nucleotide sequence ID" value="NZ_SJPW01000001.1"/>
</dbReference>
<comment type="caution">
    <text evidence="1">The sequence shown here is derived from an EMBL/GenBank/DDBJ whole genome shotgun (WGS) entry which is preliminary data.</text>
</comment>
<evidence type="ECO:0008006" key="3">
    <source>
        <dbReference type="Google" id="ProtNLM"/>
    </source>
</evidence>
<reference evidence="1 2" key="1">
    <citation type="submission" date="2019-02" db="EMBL/GenBank/DDBJ databases">
        <title>Deep-cultivation of Planctomycetes and their phenomic and genomic characterization uncovers novel biology.</title>
        <authorList>
            <person name="Wiegand S."/>
            <person name="Jogler M."/>
            <person name="Boedeker C."/>
            <person name="Pinto D."/>
            <person name="Vollmers J."/>
            <person name="Rivas-Marin E."/>
            <person name="Kohn T."/>
            <person name="Peeters S.H."/>
            <person name="Heuer A."/>
            <person name="Rast P."/>
            <person name="Oberbeckmann S."/>
            <person name="Bunk B."/>
            <person name="Jeske O."/>
            <person name="Meyerdierks A."/>
            <person name="Storesund J.E."/>
            <person name="Kallscheuer N."/>
            <person name="Luecker S."/>
            <person name="Lage O.M."/>
            <person name="Pohl T."/>
            <person name="Merkel B.J."/>
            <person name="Hornburger P."/>
            <person name="Mueller R.-W."/>
            <person name="Bruemmer F."/>
            <person name="Labrenz M."/>
            <person name="Spormann A.M."/>
            <person name="Op Den Camp H."/>
            <person name="Overmann J."/>
            <person name="Amann R."/>
            <person name="Jetten M.S.M."/>
            <person name="Mascher T."/>
            <person name="Medema M.H."/>
            <person name="Devos D.P."/>
            <person name="Kaster A.-K."/>
            <person name="Ovreas L."/>
            <person name="Rohde M."/>
            <person name="Galperin M.Y."/>
            <person name="Jogler C."/>
        </authorList>
    </citation>
    <scope>NUCLEOTIDE SEQUENCE [LARGE SCALE GENOMIC DNA]</scope>
    <source>
        <strain evidence="1 2">Poly51</strain>
    </source>
</reference>
<protein>
    <recommendedName>
        <fullName evidence="3">Methane oxygenase PmoA</fullName>
    </recommendedName>
</protein>
<name>A0A5C6FJZ9_9BACT</name>
<proteinExistence type="predicted"/>
<accession>A0A5C6FJZ9</accession>